<feature type="active site" description="Proton donor" evidence="4">
    <location>
        <position position="192"/>
    </location>
</feature>
<sequence length="529" mass="58207">MRATNPLLPGCYPDPSICRAGDWYYLVTSTFEMWPGLPIFRSRDLVRWEQIGHVIDRPDQMTFAGVQSSHGLFAPTIRHHNGIFYVVCTRVGQPDAPQHGNFLVTAEDPAADWSEPVWLADEAGTPVDGIDPSIFFDSEGRVWLHGTRPARSPEWDSQTEVWLREYDSSRGVVVGEEHIIWTGAVRGAVWAEGPHLFEHEGRFYLLAAEGGTEIHHAVCIARSSSVTGPYQGNRANPVLTHRHLGHPGHGAGPEVVGVGHADLVQGPEGSWWAVLLGMRPYGGYHYNLGRETFLVPVHWQDGWPVFATGEGQVPAEVDIPFANDDAAPLTSPQHITAGPVLAGDMRWNSLRGPWEEFAEPQGAGWRLRVQPATLAERTTPSFLGVRQQHKSLDQVAELDLSELAPGEEAGVVVRQSEEHHAYLSLERTTDGWLTRTVLHQPEGDTVLSDRSLPAAALDPSAAGLGLHIREQEYTFTLDDELCAVVDGRQLDTVTTGGFLGLWLGVFATSHGRHTSSSLSLRRFDYAPLT</sequence>
<evidence type="ECO:0000313" key="9">
    <source>
        <dbReference type="Proteomes" id="UP000460157"/>
    </source>
</evidence>
<feature type="domain" description="Beta-xylosidase C-terminal Concanavalin A-like" evidence="7">
    <location>
        <begin position="344"/>
        <end position="525"/>
    </location>
</feature>
<organism evidence="8 9">
    <name type="scientific">Nesterenkonia alkaliphila</name>
    <dbReference type="NCBI Taxonomy" id="1463631"/>
    <lineage>
        <taxon>Bacteria</taxon>
        <taxon>Bacillati</taxon>
        <taxon>Actinomycetota</taxon>
        <taxon>Actinomycetes</taxon>
        <taxon>Micrococcales</taxon>
        <taxon>Micrococcaceae</taxon>
        <taxon>Nesterenkonia</taxon>
    </lineage>
</organism>
<dbReference type="InterPro" id="IPR051795">
    <property type="entry name" value="Glycosyl_Hydrlase_43"/>
</dbReference>
<dbReference type="InterPro" id="IPR023296">
    <property type="entry name" value="Glyco_hydro_beta-prop_sf"/>
</dbReference>
<dbReference type="GO" id="GO:0004553">
    <property type="term" value="F:hydrolase activity, hydrolyzing O-glycosyl compounds"/>
    <property type="evidence" value="ECO:0007669"/>
    <property type="project" value="InterPro"/>
</dbReference>
<dbReference type="Pfam" id="PF04616">
    <property type="entry name" value="Glyco_hydro_43"/>
    <property type="match status" value="1"/>
</dbReference>
<protein>
    <submittedName>
        <fullName evidence="8">Family 43 glycosylhydrolase</fullName>
    </submittedName>
</protein>
<dbReference type="SUPFAM" id="SSF75005">
    <property type="entry name" value="Arabinanase/levansucrase/invertase"/>
    <property type="match status" value="1"/>
</dbReference>
<evidence type="ECO:0000256" key="2">
    <source>
        <dbReference type="ARBA" id="ARBA00022801"/>
    </source>
</evidence>
<name>A0A7K1UF78_9MICC</name>
<dbReference type="Proteomes" id="UP000460157">
    <property type="component" value="Unassembled WGS sequence"/>
</dbReference>
<gene>
    <name evidence="8" type="ORF">GNZ21_01460</name>
</gene>
<dbReference type="Gene3D" id="2.60.120.200">
    <property type="match status" value="1"/>
</dbReference>
<feature type="site" description="Important for catalytic activity, responsible for pKa modulation of the active site Glu and correct orientation of both the proton donor and substrate" evidence="5">
    <location>
        <position position="131"/>
    </location>
</feature>
<dbReference type="PANTHER" id="PTHR42812:SF12">
    <property type="entry name" value="BETA-XYLOSIDASE-RELATED"/>
    <property type="match status" value="1"/>
</dbReference>
<keyword evidence="3 6" id="KW-0326">Glycosidase</keyword>
<dbReference type="AlphaFoldDB" id="A0A7K1UF78"/>
<evidence type="ECO:0000256" key="3">
    <source>
        <dbReference type="ARBA" id="ARBA00023295"/>
    </source>
</evidence>
<dbReference type="InterPro" id="IPR041542">
    <property type="entry name" value="GH43_C2"/>
</dbReference>
<dbReference type="SUPFAM" id="SSF49899">
    <property type="entry name" value="Concanavalin A-like lectins/glucanases"/>
    <property type="match status" value="1"/>
</dbReference>
<comment type="caution">
    <text evidence="8">The sequence shown here is derived from an EMBL/GenBank/DDBJ whole genome shotgun (WGS) entry which is preliminary data.</text>
</comment>
<accession>A0A7K1UF78</accession>
<evidence type="ECO:0000256" key="5">
    <source>
        <dbReference type="PIRSR" id="PIRSR606710-2"/>
    </source>
</evidence>
<evidence type="ECO:0000313" key="8">
    <source>
        <dbReference type="EMBL" id="MVT25044.1"/>
    </source>
</evidence>
<feature type="active site" description="Proton acceptor" evidence="4">
    <location>
        <position position="14"/>
    </location>
</feature>
<dbReference type="Gene3D" id="2.115.10.20">
    <property type="entry name" value="Glycosyl hydrolase domain, family 43"/>
    <property type="match status" value="1"/>
</dbReference>
<dbReference type="EMBL" id="WRPM01000010">
    <property type="protein sequence ID" value="MVT25044.1"/>
    <property type="molecule type" value="Genomic_DNA"/>
</dbReference>
<evidence type="ECO:0000259" key="7">
    <source>
        <dbReference type="Pfam" id="PF17851"/>
    </source>
</evidence>
<dbReference type="GO" id="GO:0005975">
    <property type="term" value="P:carbohydrate metabolic process"/>
    <property type="evidence" value="ECO:0007669"/>
    <property type="project" value="InterPro"/>
</dbReference>
<dbReference type="Pfam" id="PF17851">
    <property type="entry name" value="GH43_C2"/>
    <property type="match status" value="1"/>
</dbReference>
<comment type="similarity">
    <text evidence="1 6">Belongs to the glycosyl hydrolase 43 family.</text>
</comment>
<evidence type="ECO:0000256" key="4">
    <source>
        <dbReference type="PIRSR" id="PIRSR606710-1"/>
    </source>
</evidence>
<dbReference type="InterPro" id="IPR013320">
    <property type="entry name" value="ConA-like_dom_sf"/>
</dbReference>
<dbReference type="CDD" id="cd18617">
    <property type="entry name" value="GH43_XynB-like"/>
    <property type="match status" value="1"/>
</dbReference>
<proteinExistence type="inferred from homology"/>
<dbReference type="RefSeq" id="WP_229659602.1">
    <property type="nucleotide sequence ID" value="NZ_BMFX01000034.1"/>
</dbReference>
<dbReference type="InterPro" id="IPR006710">
    <property type="entry name" value="Glyco_hydro_43"/>
</dbReference>
<evidence type="ECO:0000256" key="1">
    <source>
        <dbReference type="ARBA" id="ARBA00009865"/>
    </source>
</evidence>
<keyword evidence="9" id="KW-1185">Reference proteome</keyword>
<evidence type="ECO:0000256" key="6">
    <source>
        <dbReference type="RuleBase" id="RU361187"/>
    </source>
</evidence>
<reference evidence="8 9" key="1">
    <citation type="submission" date="2019-12" db="EMBL/GenBank/DDBJ databases">
        <title>Nesterenkonia muleiensis sp. nov., a novel actinobacterium isolated from sap of Populus euphratica.</title>
        <authorList>
            <person name="Wang R."/>
        </authorList>
    </citation>
    <scope>NUCLEOTIDE SEQUENCE [LARGE SCALE GENOMIC DNA]</scope>
    <source>
        <strain evidence="8 9">F10</strain>
    </source>
</reference>
<keyword evidence="2 6" id="KW-0378">Hydrolase</keyword>
<dbReference type="PANTHER" id="PTHR42812">
    <property type="entry name" value="BETA-XYLOSIDASE"/>
    <property type="match status" value="1"/>
</dbReference>